<dbReference type="EMBL" id="AATQ01000001">
    <property type="protein sequence ID" value="EAU48666.1"/>
    <property type="molecule type" value="Genomic_DNA"/>
</dbReference>
<sequence length="118" mass="12402">MDVADTYCICVGSPPLDRASACAPRSAPCLSVAPAPVCGKALAPADGVAEALPMPGTGFPDRWAGQDRPARDALRSAAGSGEPERDRRERQQQAERHELGDDEGRDTGEARSEICVGR</sequence>
<name>Q0FW86_SALBH</name>
<organism evidence="2 3">
    <name type="scientific">Salipiger bermudensis (strain DSM 26914 / JCM 13377 / KCTC 12554 / HTCC2601)</name>
    <name type="common">Pelagibaca bermudensis</name>
    <dbReference type="NCBI Taxonomy" id="314265"/>
    <lineage>
        <taxon>Bacteria</taxon>
        <taxon>Pseudomonadati</taxon>
        <taxon>Pseudomonadota</taxon>
        <taxon>Alphaproteobacteria</taxon>
        <taxon>Rhodobacterales</taxon>
        <taxon>Roseobacteraceae</taxon>
        <taxon>Salipiger</taxon>
    </lineage>
</organism>
<evidence type="ECO:0000313" key="3">
    <source>
        <dbReference type="Proteomes" id="UP000006230"/>
    </source>
</evidence>
<proteinExistence type="predicted"/>
<reference evidence="2 3" key="1">
    <citation type="journal article" date="2010" name="J. Bacteriol.">
        <title>Genome sequences of Pelagibaca bermudensis HTCC2601T and Maritimibacter alkaliphilus HTCC2654T, the type strains of two marine Roseobacter genera.</title>
        <authorList>
            <person name="Thrash J.C."/>
            <person name="Cho J.C."/>
            <person name="Ferriera S."/>
            <person name="Johnson J."/>
            <person name="Vergin K.L."/>
            <person name="Giovannoni S.J."/>
        </authorList>
    </citation>
    <scope>NUCLEOTIDE SEQUENCE [LARGE SCALE GENOMIC DNA]</scope>
    <source>
        <strain evidence="3">DSM 26914 / JCM 13377 / KCTC 12554 / HTCC2601</strain>
    </source>
</reference>
<comment type="caution">
    <text evidence="2">The sequence shown here is derived from an EMBL/GenBank/DDBJ whole genome shotgun (WGS) entry which is preliminary data.</text>
</comment>
<feature type="compositionally biased region" description="Basic and acidic residues" evidence="1">
    <location>
        <begin position="82"/>
        <end position="99"/>
    </location>
</feature>
<dbReference type="HOGENOM" id="CLU_2070853_0_0_5"/>
<evidence type="ECO:0000313" key="2">
    <source>
        <dbReference type="EMBL" id="EAU48666.1"/>
    </source>
</evidence>
<feature type="compositionally biased region" description="Basic and acidic residues" evidence="1">
    <location>
        <begin position="64"/>
        <end position="74"/>
    </location>
</feature>
<keyword evidence="3" id="KW-1185">Reference proteome</keyword>
<gene>
    <name evidence="2" type="ORF">R2601_03798</name>
</gene>
<protein>
    <submittedName>
        <fullName evidence="2">Uncharacterized protein</fullName>
    </submittedName>
</protein>
<evidence type="ECO:0000256" key="1">
    <source>
        <dbReference type="SAM" id="MobiDB-lite"/>
    </source>
</evidence>
<accession>Q0FW86</accession>
<feature type="region of interest" description="Disordered" evidence="1">
    <location>
        <begin position="53"/>
        <end position="118"/>
    </location>
</feature>
<dbReference type="AlphaFoldDB" id="Q0FW86"/>
<dbReference type="Proteomes" id="UP000006230">
    <property type="component" value="Unassembled WGS sequence"/>
</dbReference>